<dbReference type="PANTHER" id="PTHR30146">
    <property type="entry name" value="LACI-RELATED TRANSCRIPTIONAL REPRESSOR"/>
    <property type="match status" value="1"/>
</dbReference>
<dbReference type="InterPro" id="IPR028082">
    <property type="entry name" value="Peripla_BP_I"/>
</dbReference>
<sequence>MKSEKSTSAGRVTLADIVRESGMSRSTVGRALAGNGYVNPEKKQHIIATAERLGYRASTLARALRTQQSMTLGVLVADITNPLFPAIVKGIDEGVSAAGYTLFLCNTDENPQRQQTLIRSLLDRQVDGLIMVSQSLSEASRQLISEGPPCVFVNRMSADLQGDYIGPDNVQAMNLLLDHLYGLGHRRIACVTGPAQSSTARERKEAWLSGMARLGCPVPPGYLIEGDYHARSGRRIAEQLLQCEPRPTAVLAANDFVALEIIKVLNEQGITVPGELSVCGFDDVFGAHYMALASLQEKGLTTVDQPKRELGQAAARAMLNRLHAPQSAASRTILSVILQARDTSGEVPSSDALKSHTDV</sequence>
<dbReference type="InterPro" id="IPR001761">
    <property type="entry name" value="Peripla_BP/Lac1_sug-bd_dom"/>
</dbReference>
<dbReference type="Proteomes" id="UP000030853">
    <property type="component" value="Unassembled WGS sequence"/>
</dbReference>
<dbReference type="Pfam" id="PF00356">
    <property type="entry name" value="LacI"/>
    <property type="match status" value="1"/>
</dbReference>
<dbReference type="RefSeq" id="WP_039336205.1">
    <property type="nucleotide sequence ID" value="NZ_JTJJ01000119.1"/>
</dbReference>
<dbReference type="Pfam" id="PF00532">
    <property type="entry name" value="Peripla_BP_1"/>
    <property type="match status" value="1"/>
</dbReference>
<keyword evidence="1" id="KW-0678">Repressor</keyword>
<gene>
    <name evidence="6" type="ORF">QU24_23540</name>
</gene>
<comment type="caution">
    <text evidence="6">The sequence shown here is derived from an EMBL/GenBank/DDBJ whole genome shotgun (WGS) entry which is preliminary data.</text>
</comment>
<dbReference type="SUPFAM" id="SSF47413">
    <property type="entry name" value="lambda repressor-like DNA-binding domains"/>
    <property type="match status" value="1"/>
</dbReference>
<dbReference type="GO" id="GO:0000976">
    <property type="term" value="F:transcription cis-regulatory region binding"/>
    <property type="evidence" value="ECO:0007669"/>
    <property type="project" value="TreeGrafter"/>
</dbReference>
<keyword evidence="3" id="KW-0238">DNA-binding</keyword>
<evidence type="ECO:0000259" key="5">
    <source>
        <dbReference type="PROSITE" id="PS50932"/>
    </source>
</evidence>
<dbReference type="PROSITE" id="PS50932">
    <property type="entry name" value="HTH_LACI_2"/>
    <property type="match status" value="1"/>
</dbReference>
<name>A0A0B1R335_9GAMM</name>
<keyword evidence="2" id="KW-0805">Transcription regulation</keyword>
<dbReference type="Gene3D" id="1.10.260.40">
    <property type="entry name" value="lambda repressor-like DNA-binding domains"/>
    <property type="match status" value="1"/>
</dbReference>
<dbReference type="CDD" id="cd01392">
    <property type="entry name" value="HTH_LacI"/>
    <property type="match status" value="1"/>
</dbReference>
<evidence type="ECO:0000256" key="3">
    <source>
        <dbReference type="ARBA" id="ARBA00023125"/>
    </source>
</evidence>
<evidence type="ECO:0000313" key="7">
    <source>
        <dbReference type="Proteomes" id="UP000030853"/>
    </source>
</evidence>
<dbReference type="SUPFAM" id="SSF53822">
    <property type="entry name" value="Periplasmic binding protein-like I"/>
    <property type="match status" value="1"/>
</dbReference>
<evidence type="ECO:0000256" key="2">
    <source>
        <dbReference type="ARBA" id="ARBA00023015"/>
    </source>
</evidence>
<dbReference type="SMART" id="SM00354">
    <property type="entry name" value="HTH_LACI"/>
    <property type="match status" value="1"/>
</dbReference>
<feature type="domain" description="HTH lacI-type" evidence="5">
    <location>
        <begin position="12"/>
        <end position="66"/>
    </location>
</feature>
<reference evidence="6 7" key="1">
    <citation type="submission" date="2014-11" db="EMBL/GenBank/DDBJ databases">
        <title>Genome sequencing of Pantoea rodasii ND03.</title>
        <authorList>
            <person name="Muhamad Yunos N.Y."/>
            <person name="Chan K.-G."/>
        </authorList>
    </citation>
    <scope>NUCLEOTIDE SEQUENCE [LARGE SCALE GENOMIC DNA]</scope>
    <source>
        <strain evidence="6 7">ND03</strain>
    </source>
</reference>
<keyword evidence="4" id="KW-0804">Transcription</keyword>
<dbReference type="InterPro" id="IPR010982">
    <property type="entry name" value="Lambda_DNA-bd_dom_sf"/>
</dbReference>
<dbReference type="InterPro" id="IPR000843">
    <property type="entry name" value="HTH_LacI"/>
</dbReference>
<organism evidence="6 7">
    <name type="scientific">Pantoea rodasii</name>
    <dbReference type="NCBI Taxonomy" id="1076549"/>
    <lineage>
        <taxon>Bacteria</taxon>
        <taxon>Pseudomonadati</taxon>
        <taxon>Pseudomonadota</taxon>
        <taxon>Gammaproteobacteria</taxon>
        <taxon>Enterobacterales</taxon>
        <taxon>Erwiniaceae</taxon>
        <taxon>Pantoea</taxon>
    </lineage>
</organism>
<dbReference type="EMBL" id="JTJJ01000119">
    <property type="protein sequence ID" value="KHJ65577.1"/>
    <property type="molecule type" value="Genomic_DNA"/>
</dbReference>
<dbReference type="GO" id="GO:0003700">
    <property type="term" value="F:DNA-binding transcription factor activity"/>
    <property type="evidence" value="ECO:0007669"/>
    <property type="project" value="TreeGrafter"/>
</dbReference>
<proteinExistence type="predicted"/>
<dbReference type="Gene3D" id="3.40.50.2300">
    <property type="match status" value="2"/>
</dbReference>
<accession>A0A0B1R335</accession>
<evidence type="ECO:0000256" key="1">
    <source>
        <dbReference type="ARBA" id="ARBA00022491"/>
    </source>
</evidence>
<dbReference type="AlphaFoldDB" id="A0A0B1R335"/>
<evidence type="ECO:0000313" key="6">
    <source>
        <dbReference type="EMBL" id="KHJ65577.1"/>
    </source>
</evidence>
<dbReference type="CDD" id="cd06267">
    <property type="entry name" value="PBP1_LacI_sugar_binding-like"/>
    <property type="match status" value="1"/>
</dbReference>
<dbReference type="PANTHER" id="PTHR30146:SF148">
    <property type="entry name" value="HTH-TYPE TRANSCRIPTIONAL REPRESSOR PURR-RELATED"/>
    <property type="match status" value="1"/>
</dbReference>
<evidence type="ECO:0000256" key="4">
    <source>
        <dbReference type="ARBA" id="ARBA00023163"/>
    </source>
</evidence>
<protein>
    <recommendedName>
        <fullName evidence="5">HTH lacI-type domain-containing protein</fullName>
    </recommendedName>
</protein>